<dbReference type="Proteomes" id="UP000664882">
    <property type="component" value="Unassembled WGS sequence"/>
</dbReference>
<evidence type="ECO:0000313" key="3">
    <source>
        <dbReference type="Proteomes" id="UP000664882"/>
    </source>
</evidence>
<feature type="zinc finger region" description="dksA C4-type" evidence="1">
    <location>
        <begin position="84"/>
        <end position="108"/>
    </location>
</feature>
<dbReference type="Gene3D" id="1.20.120.910">
    <property type="entry name" value="DksA, coiled-coil domain"/>
    <property type="match status" value="1"/>
</dbReference>
<organism evidence="2 3">
    <name type="scientific">Oceanisphaera pacifica</name>
    <dbReference type="NCBI Taxonomy" id="2818389"/>
    <lineage>
        <taxon>Bacteria</taxon>
        <taxon>Pseudomonadati</taxon>
        <taxon>Pseudomonadota</taxon>
        <taxon>Gammaproteobacteria</taxon>
        <taxon>Aeromonadales</taxon>
        <taxon>Aeromonadaceae</taxon>
        <taxon>Oceanisphaera</taxon>
    </lineage>
</organism>
<evidence type="ECO:0000313" key="2">
    <source>
        <dbReference type="EMBL" id="MBO1518699.1"/>
    </source>
</evidence>
<proteinExistence type="predicted"/>
<evidence type="ECO:0000256" key="1">
    <source>
        <dbReference type="PROSITE-ProRule" id="PRU00510"/>
    </source>
</evidence>
<name>A0ABS3NDM6_9GAMM</name>
<sequence>MSHTPESQLTERLHTEAKVRQGAFLQALAALDAPLALTFEQIGADEWADHPALLAWPQLQSYIIKLKQVDAALCQQQLGLYGLCSDCEADISREQLYQDPCRQRCSHCHAKHLNSQQASWAL</sequence>
<comment type="caution">
    <text evidence="2">The sequence shown here is derived from an EMBL/GenBank/DDBJ whole genome shotgun (WGS) entry which is preliminary data.</text>
</comment>
<dbReference type="EMBL" id="JAGDFX010000003">
    <property type="protein sequence ID" value="MBO1518699.1"/>
    <property type="molecule type" value="Genomic_DNA"/>
</dbReference>
<dbReference type="RefSeq" id="WP_208004434.1">
    <property type="nucleotide sequence ID" value="NZ_JAGDFX010000003.1"/>
</dbReference>
<gene>
    <name evidence="2" type="ORF">J3U76_03440</name>
</gene>
<reference evidence="2 3" key="1">
    <citation type="submission" date="2021-03" db="EMBL/GenBank/DDBJ databases">
        <title>Oceanisphaera sp. nov., isolated from the intestine.</title>
        <authorList>
            <person name="Zhao L.-H."/>
            <person name="Shi L.-F."/>
        </authorList>
    </citation>
    <scope>NUCLEOTIDE SEQUENCE [LARGE SCALE GENOMIC DNA]</scope>
    <source>
        <strain evidence="2 3">DM8</strain>
    </source>
</reference>
<dbReference type="PROSITE" id="PS51128">
    <property type="entry name" value="ZF_DKSA_2"/>
    <property type="match status" value="1"/>
</dbReference>
<accession>A0ABS3NDM6</accession>
<protein>
    <submittedName>
        <fullName evidence="2">Transcriptional regulator, TraR/DksA family protein</fullName>
    </submittedName>
</protein>
<keyword evidence="3" id="KW-1185">Reference proteome</keyword>